<name>D7FTV0_ECTSI</name>
<proteinExistence type="predicted"/>
<dbReference type="EMBL" id="FN649760">
    <property type="protein sequence ID" value="CBJ31477.1"/>
    <property type="molecule type" value="Genomic_DNA"/>
</dbReference>
<accession>D7FTV0</accession>
<gene>
    <name evidence="2" type="ORF">Esi_0259_0013</name>
</gene>
<protein>
    <recommendedName>
        <fullName evidence="4">Vacuole membrane protein 1</fullName>
    </recommendedName>
</protein>
<keyword evidence="1" id="KW-0812">Transmembrane</keyword>
<organism evidence="2 3">
    <name type="scientific">Ectocarpus siliculosus</name>
    <name type="common">Brown alga</name>
    <name type="synonym">Conferva siliculosa</name>
    <dbReference type="NCBI Taxonomy" id="2880"/>
    <lineage>
        <taxon>Eukaryota</taxon>
        <taxon>Sar</taxon>
        <taxon>Stramenopiles</taxon>
        <taxon>Ochrophyta</taxon>
        <taxon>PX clade</taxon>
        <taxon>Phaeophyceae</taxon>
        <taxon>Ectocarpales</taxon>
        <taxon>Ectocarpaceae</taxon>
        <taxon>Ectocarpus</taxon>
    </lineage>
</organism>
<dbReference type="eggNOG" id="KOG1109">
    <property type="taxonomic scope" value="Eukaryota"/>
</dbReference>
<evidence type="ECO:0008006" key="4">
    <source>
        <dbReference type="Google" id="ProtNLM"/>
    </source>
</evidence>
<dbReference type="STRING" id="2880.D7FTV0"/>
<keyword evidence="1" id="KW-0472">Membrane</keyword>
<evidence type="ECO:0000256" key="1">
    <source>
        <dbReference type="SAM" id="Phobius"/>
    </source>
</evidence>
<feature type="transmembrane region" description="Helical" evidence="1">
    <location>
        <begin position="317"/>
        <end position="344"/>
    </location>
</feature>
<dbReference type="Proteomes" id="UP000002630">
    <property type="component" value="Unassembled WGS sequence"/>
</dbReference>
<dbReference type="AlphaFoldDB" id="D7FTV0"/>
<feature type="transmembrane region" description="Helical" evidence="1">
    <location>
        <begin position="100"/>
        <end position="120"/>
    </location>
</feature>
<feature type="transmembrane region" description="Helical" evidence="1">
    <location>
        <begin position="140"/>
        <end position="167"/>
    </location>
</feature>
<dbReference type="InParanoid" id="D7FTV0"/>
<feature type="transmembrane region" description="Helical" evidence="1">
    <location>
        <begin position="443"/>
        <end position="461"/>
    </location>
</feature>
<dbReference type="OrthoDB" id="2016540at2759"/>
<evidence type="ECO:0000313" key="2">
    <source>
        <dbReference type="EMBL" id="CBJ31477.1"/>
    </source>
</evidence>
<evidence type="ECO:0000313" key="3">
    <source>
        <dbReference type="Proteomes" id="UP000002630"/>
    </source>
</evidence>
<sequence length="515" mass="55669">MPPEMGASANADGCVRDCRSRSSLGRQGGRGTGVAGWDDEHEEDFSRLHRSRSSIGEEMTLSKELSARRRRIGFWRHPIVTLRLFGKCVVRWARSSARAVAAHPAFVLVAIPGVAALLVLEAVPGPHTAFLVQAKHVVKFVLWWVGLGTVSSVGLGCGFQTGVLFLFPHIMKTCLAVEECNSLDFPSSGDMWFSASDAIFSCGPEDELFNAASGEVLAGAHEDFLLGGGVGGHAASQVSFLGTFMKVYPACLLWGIGTAIGEIPPYALSRAAAEAGEEADEDEELLDLENRDPKLLGKFDLVTRIKMWMIGLLKRKGFMGVFLLASVPNMAFDLCGMCCGHFMMPFSTFFSAVLLGKAGVKIILQTAFFTMAFHEHHLEAFITVIRRWTPESLNLGGILHVALVQMKAQFHTLAGEGESVVQAVDIEDGAGGVVEAVISRLKAGWTVVLVVIVLAFAGSCIEEIAKRSPRAAPKPDKSKVARTRVHRRRVLPKYAARFDGKACLARLQAALAFSV</sequence>
<keyword evidence="3" id="KW-1185">Reference proteome</keyword>
<reference evidence="2 3" key="1">
    <citation type="journal article" date="2010" name="Nature">
        <title>The Ectocarpus genome and the independent evolution of multicellularity in brown algae.</title>
        <authorList>
            <person name="Cock J.M."/>
            <person name="Sterck L."/>
            <person name="Rouze P."/>
            <person name="Scornet D."/>
            <person name="Allen A.E."/>
            <person name="Amoutzias G."/>
            <person name="Anthouard V."/>
            <person name="Artiguenave F."/>
            <person name="Aury J.M."/>
            <person name="Badger J.H."/>
            <person name="Beszteri B."/>
            <person name="Billiau K."/>
            <person name="Bonnet E."/>
            <person name="Bothwell J.H."/>
            <person name="Bowler C."/>
            <person name="Boyen C."/>
            <person name="Brownlee C."/>
            <person name="Carrano C.J."/>
            <person name="Charrier B."/>
            <person name="Cho G.Y."/>
            <person name="Coelho S.M."/>
            <person name="Collen J."/>
            <person name="Corre E."/>
            <person name="Da Silva C."/>
            <person name="Delage L."/>
            <person name="Delaroque N."/>
            <person name="Dittami S.M."/>
            <person name="Doulbeau S."/>
            <person name="Elias M."/>
            <person name="Farnham G."/>
            <person name="Gachon C.M."/>
            <person name="Gschloessl B."/>
            <person name="Heesch S."/>
            <person name="Jabbari K."/>
            <person name="Jubin C."/>
            <person name="Kawai H."/>
            <person name="Kimura K."/>
            <person name="Kloareg B."/>
            <person name="Kupper F.C."/>
            <person name="Lang D."/>
            <person name="Le Bail A."/>
            <person name="Leblanc C."/>
            <person name="Lerouge P."/>
            <person name="Lohr M."/>
            <person name="Lopez P.J."/>
            <person name="Martens C."/>
            <person name="Maumus F."/>
            <person name="Michel G."/>
            <person name="Miranda-Saavedra D."/>
            <person name="Morales J."/>
            <person name="Moreau H."/>
            <person name="Motomura T."/>
            <person name="Nagasato C."/>
            <person name="Napoli C.A."/>
            <person name="Nelson D.R."/>
            <person name="Nyvall-Collen P."/>
            <person name="Peters A.F."/>
            <person name="Pommier C."/>
            <person name="Potin P."/>
            <person name="Poulain J."/>
            <person name="Quesneville H."/>
            <person name="Read B."/>
            <person name="Rensing S.A."/>
            <person name="Ritter A."/>
            <person name="Rousvoal S."/>
            <person name="Samanta M."/>
            <person name="Samson G."/>
            <person name="Schroeder D.C."/>
            <person name="Segurens B."/>
            <person name="Strittmatter M."/>
            <person name="Tonon T."/>
            <person name="Tregear J.W."/>
            <person name="Valentin K."/>
            <person name="von Dassow P."/>
            <person name="Yamagishi T."/>
            <person name="Van de Peer Y."/>
            <person name="Wincker P."/>
        </authorList>
    </citation>
    <scope>NUCLEOTIDE SEQUENCE [LARGE SCALE GENOMIC DNA]</scope>
    <source>
        <strain evidence="3">Ec32 / CCAP1310/4</strain>
    </source>
</reference>
<dbReference type="FunCoup" id="D7FTV0">
    <property type="interactions" value="79"/>
</dbReference>
<keyword evidence="1" id="KW-1133">Transmembrane helix</keyword>